<protein>
    <submittedName>
        <fullName evidence="10 11">Solute carrier family 15 member 5 isoform X1</fullName>
    </submittedName>
</protein>
<feature type="transmembrane region" description="Helical" evidence="8">
    <location>
        <begin position="224"/>
        <end position="244"/>
    </location>
</feature>
<keyword evidence="5" id="KW-0653">Protein transport</keyword>
<sequence>MSPLDVRLPEATPLLNCCSKEERRKITPDHVGGAPDSEFRKKVRVTVCLLLVDLCEKFTFFSIVCNMILFCTIKLGYHNYQAAVINLCFVGAYLVSPILMGCLAESPVGRIKLLYICALLHFIGAAMLPVIAFPFKDFFIDQQYVLHTFTEREQKVLFYVGLFATCLGSGGIRAVMCPLSVYNLDESGQKDLLSFFNWFYWLLNLSSAMVFVSISYIQQSVAQHLGFLIPSVSVLMALITIYVTRSEMIHQPPKDSCPLNIFGVVVNALKACCVKCRYFHGNVTNWLDHAKENEGGRYSETQVESTKMLVHLFPLFAFQIIYRICVMQISSGYYLQTMNSNLNLHGFLLPIAAMNLISILPFVILAPVLECLLACLFNTKTSGWSPTICIGYTSATLSVMAAGFFEVHRKHFPLVEQTFSGKVLLISSMPGIHLALQYILLGVAEALVTPTCAFIVFRFVPGRIRAFALQVLSCFSGTGCFMGALLVQAVYMGSQGDWFPNILNEGKLERFYFFLASLMMINTLGFWTISHRYSNLQQDFDDGFRQSFLGGQLLQPEKSLKFYGSTLDCPSLSSVETLL</sequence>
<feature type="transmembrane region" description="Helical" evidence="8">
    <location>
        <begin position="198"/>
        <end position="218"/>
    </location>
</feature>
<evidence type="ECO:0000256" key="8">
    <source>
        <dbReference type="SAM" id="Phobius"/>
    </source>
</evidence>
<keyword evidence="4" id="KW-0769">Symport</keyword>
<evidence type="ECO:0000256" key="4">
    <source>
        <dbReference type="ARBA" id="ARBA00022847"/>
    </source>
</evidence>
<keyword evidence="3 8" id="KW-0812">Transmembrane</keyword>
<reference evidence="10 11" key="1">
    <citation type="submission" date="2025-05" db="UniProtKB">
        <authorList>
            <consortium name="RefSeq"/>
        </authorList>
    </citation>
    <scope>IDENTIFICATION</scope>
</reference>
<dbReference type="GO" id="GO:0015833">
    <property type="term" value="P:peptide transport"/>
    <property type="evidence" value="ECO:0007669"/>
    <property type="project" value="UniProtKB-KW"/>
</dbReference>
<evidence type="ECO:0000313" key="9">
    <source>
        <dbReference type="Proteomes" id="UP001652642"/>
    </source>
</evidence>
<feature type="transmembrane region" description="Helical" evidence="8">
    <location>
        <begin position="58"/>
        <end position="77"/>
    </location>
</feature>
<feature type="transmembrane region" description="Helical" evidence="8">
    <location>
        <begin position="384"/>
        <end position="405"/>
    </location>
</feature>
<evidence type="ECO:0000256" key="2">
    <source>
        <dbReference type="ARBA" id="ARBA00005982"/>
    </source>
</evidence>
<evidence type="ECO:0000313" key="10">
    <source>
        <dbReference type="RefSeq" id="XP_020664211.2"/>
    </source>
</evidence>
<dbReference type="PANTHER" id="PTHR11654">
    <property type="entry name" value="OLIGOPEPTIDE TRANSPORTER-RELATED"/>
    <property type="match status" value="1"/>
</dbReference>
<dbReference type="SUPFAM" id="SSF103473">
    <property type="entry name" value="MFS general substrate transporter"/>
    <property type="match status" value="1"/>
</dbReference>
<evidence type="ECO:0000256" key="1">
    <source>
        <dbReference type="ARBA" id="ARBA00004141"/>
    </source>
</evidence>
<dbReference type="GO" id="GO:0015293">
    <property type="term" value="F:symporter activity"/>
    <property type="evidence" value="ECO:0007669"/>
    <property type="project" value="UniProtKB-KW"/>
</dbReference>
<keyword evidence="9" id="KW-1185">Reference proteome</keyword>
<keyword evidence="4" id="KW-0813">Transport</keyword>
<organism evidence="9 10">
    <name type="scientific">Pogona vitticeps</name>
    <name type="common">central bearded dragon</name>
    <dbReference type="NCBI Taxonomy" id="103695"/>
    <lineage>
        <taxon>Eukaryota</taxon>
        <taxon>Metazoa</taxon>
        <taxon>Chordata</taxon>
        <taxon>Craniata</taxon>
        <taxon>Vertebrata</taxon>
        <taxon>Euteleostomi</taxon>
        <taxon>Lepidosauria</taxon>
        <taxon>Squamata</taxon>
        <taxon>Bifurcata</taxon>
        <taxon>Unidentata</taxon>
        <taxon>Episquamata</taxon>
        <taxon>Toxicofera</taxon>
        <taxon>Iguania</taxon>
        <taxon>Acrodonta</taxon>
        <taxon>Agamidae</taxon>
        <taxon>Amphibolurinae</taxon>
        <taxon>Pogona</taxon>
    </lineage>
</organism>
<dbReference type="InterPro" id="IPR000109">
    <property type="entry name" value="POT_fam"/>
</dbReference>
<dbReference type="Pfam" id="PF00854">
    <property type="entry name" value="PTR2"/>
    <property type="match status" value="1"/>
</dbReference>
<comment type="similarity">
    <text evidence="2">Belongs to the major facilitator superfamily. Proton-dependent oligopeptide transporter (POT/PTR) (TC 2.A.17) family.</text>
</comment>
<proteinExistence type="inferred from homology"/>
<comment type="subcellular location">
    <subcellularLocation>
        <location evidence="1">Membrane</location>
        <topology evidence="1">Multi-pass membrane protein</topology>
    </subcellularLocation>
</comment>
<dbReference type="GO" id="GO:0016020">
    <property type="term" value="C:membrane"/>
    <property type="evidence" value="ECO:0007669"/>
    <property type="project" value="UniProtKB-SubCell"/>
</dbReference>
<keyword evidence="6 8" id="KW-1133">Transmembrane helix</keyword>
<keyword evidence="5" id="KW-0571">Peptide transport</keyword>
<evidence type="ECO:0000256" key="3">
    <source>
        <dbReference type="ARBA" id="ARBA00022692"/>
    </source>
</evidence>
<feature type="transmembrane region" description="Helical" evidence="8">
    <location>
        <begin position="511"/>
        <end position="529"/>
    </location>
</feature>
<dbReference type="CTD" id="729025"/>
<dbReference type="KEGG" id="pvt:110087114"/>
<dbReference type="InterPro" id="IPR036259">
    <property type="entry name" value="MFS_trans_sf"/>
</dbReference>
<feature type="transmembrane region" description="Helical" evidence="8">
    <location>
        <begin position="435"/>
        <end position="460"/>
    </location>
</feature>
<feature type="transmembrane region" description="Helical" evidence="8">
    <location>
        <begin position="156"/>
        <end position="177"/>
    </location>
</feature>
<evidence type="ECO:0000256" key="6">
    <source>
        <dbReference type="ARBA" id="ARBA00022989"/>
    </source>
</evidence>
<accession>A0A6J0UU30</accession>
<evidence type="ECO:0000256" key="5">
    <source>
        <dbReference type="ARBA" id="ARBA00022856"/>
    </source>
</evidence>
<dbReference type="OrthoDB" id="8904098at2759"/>
<dbReference type="AlphaFoldDB" id="A0A6J0UU30"/>
<name>A0A6J0UU30_9SAUR</name>
<feature type="transmembrane region" description="Helical" evidence="8">
    <location>
        <begin position="347"/>
        <end position="377"/>
    </location>
</feature>
<dbReference type="GeneID" id="110087114"/>
<gene>
    <name evidence="10 11 12" type="primary">SLC15A5</name>
</gene>
<evidence type="ECO:0000256" key="7">
    <source>
        <dbReference type="ARBA" id="ARBA00023136"/>
    </source>
</evidence>
<keyword evidence="7 8" id="KW-0472">Membrane</keyword>
<evidence type="ECO:0000313" key="12">
    <source>
        <dbReference type="RefSeq" id="XP_072855866.1"/>
    </source>
</evidence>
<dbReference type="RefSeq" id="XP_072855866.1">
    <property type="nucleotide sequence ID" value="XM_072999765.1"/>
</dbReference>
<dbReference type="Proteomes" id="UP001652642">
    <property type="component" value="Chromosome 5"/>
</dbReference>
<dbReference type="RefSeq" id="XP_020664211.2">
    <property type="nucleotide sequence ID" value="XM_020808552.2"/>
</dbReference>
<dbReference type="RefSeq" id="XP_020664212.2">
    <property type="nucleotide sequence ID" value="XM_020808553.2"/>
</dbReference>
<evidence type="ECO:0000313" key="11">
    <source>
        <dbReference type="RefSeq" id="XP_020664212.2"/>
    </source>
</evidence>
<feature type="transmembrane region" description="Helical" evidence="8">
    <location>
        <begin position="467"/>
        <end position="491"/>
    </location>
</feature>
<feature type="transmembrane region" description="Helical" evidence="8">
    <location>
        <begin position="113"/>
        <end position="136"/>
    </location>
</feature>
<dbReference type="Gene3D" id="1.20.1250.20">
    <property type="entry name" value="MFS general substrate transporter like domains"/>
    <property type="match status" value="1"/>
</dbReference>
<dbReference type="GO" id="GO:0015031">
    <property type="term" value="P:protein transport"/>
    <property type="evidence" value="ECO:0007669"/>
    <property type="project" value="UniProtKB-KW"/>
</dbReference>
<feature type="transmembrane region" description="Helical" evidence="8">
    <location>
        <begin position="83"/>
        <end position="104"/>
    </location>
</feature>